<feature type="compositionally biased region" description="Polar residues" evidence="1">
    <location>
        <begin position="164"/>
        <end position="173"/>
    </location>
</feature>
<feature type="compositionally biased region" description="Polar residues" evidence="1">
    <location>
        <begin position="130"/>
        <end position="140"/>
    </location>
</feature>
<evidence type="ECO:0000313" key="3">
    <source>
        <dbReference type="Proteomes" id="UP001150238"/>
    </source>
</evidence>
<evidence type="ECO:0000256" key="1">
    <source>
        <dbReference type="SAM" id="MobiDB-lite"/>
    </source>
</evidence>
<comment type="caution">
    <text evidence="2">The sequence shown here is derived from an EMBL/GenBank/DDBJ whole genome shotgun (WGS) entry which is preliminary data.</text>
</comment>
<feature type="region of interest" description="Disordered" evidence="1">
    <location>
        <begin position="1"/>
        <end position="73"/>
    </location>
</feature>
<accession>A0A9W9E1G6</accession>
<feature type="region of interest" description="Disordered" evidence="1">
    <location>
        <begin position="101"/>
        <end position="173"/>
    </location>
</feature>
<gene>
    <name evidence="2" type="ORF">C8J55DRAFT_554501</name>
</gene>
<proteinExistence type="predicted"/>
<reference evidence="2" key="2">
    <citation type="journal article" date="2023" name="Proc. Natl. Acad. Sci. U.S.A.">
        <title>A global phylogenomic analysis of the shiitake genus Lentinula.</title>
        <authorList>
            <person name="Sierra-Patev S."/>
            <person name="Min B."/>
            <person name="Naranjo-Ortiz M."/>
            <person name="Looney B."/>
            <person name="Konkel Z."/>
            <person name="Slot J.C."/>
            <person name="Sakamoto Y."/>
            <person name="Steenwyk J.L."/>
            <person name="Rokas A."/>
            <person name="Carro J."/>
            <person name="Camarero S."/>
            <person name="Ferreira P."/>
            <person name="Molpeceres G."/>
            <person name="Ruiz-Duenas F.J."/>
            <person name="Serrano A."/>
            <person name="Henrissat B."/>
            <person name="Drula E."/>
            <person name="Hughes K.W."/>
            <person name="Mata J.L."/>
            <person name="Ishikawa N.K."/>
            <person name="Vargas-Isla R."/>
            <person name="Ushijima S."/>
            <person name="Smith C.A."/>
            <person name="Donoghue J."/>
            <person name="Ahrendt S."/>
            <person name="Andreopoulos W."/>
            <person name="He G."/>
            <person name="LaButti K."/>
            <person name="Lipzen A."/>
            <person name="Ng V."/>
            <person name="Riley R."/>
            <person name="Sandor L."/>
            <person name="Barry K."/>
            <person name="Martinez A.T."/>
            <person name="Xiao Y."/>
            <person name="Gibbons J.G."/>
            <person name="Terashima K."/>
            <person name="Grigoriev I.V."/>
            <person name="Hibbett D."/>
        </authorList>
    </citation>
    <scope>NUCLEOTIDE SEQUENCE</scope>
    <source>
        <strain evidence="2">Sp2 HRB7682 ss15</strain>
    </source>
</reference>
<feature type="compositionally biased region" description="Polar residues" evidence="1">
    <location>
        <begin position="55"/>
        <end position="70"/>
    </location>
</feature>
<organism evidence="2 3">
    <name type="scientific">Lentinula lateritia</name>
    <dbReference type="NCBI Taxonomy" id="40482"/>
    <lineage>
        <taxon>Eukaryota</taxon>
        <taxon>Fungi</taxon>
        <taxon>Dikarya</taxon>
        <taxon>Basidiomycota</taxon>
        <taxon>Agaricomycotina</taxon>
        <taxon>Agaricomycetes</taxon>
        <taxon>Agaricomycetidae</taxon>
        <taxon>Agaricales</taxon>
        <taxon>Marasmiineae</taxon>
        <taxon>Omphalotaceae</taxon>
        <taxon>Lentinula</taxon>
    </lineage>
</organism>
<dbReference type="EMBL" id="JANVFS010000002">
    <property type="protein sequence ID" value="KAJ4494891.1"/>
    <property type="molecule type" value="Genomic_DNA"/>
</dbReference>
<sequence>MSEPISEAKFSVSSPAAEDVVSKFAEDPSPSLALDDSSRSWNRSMIVPQRESKRISNVTGDKASPRNQSCTKKDKRFHNELGGLSDFAFLGAAVCNKLRCRADEAEEDRGQSKDDEDRLEDEDEDLRAGTKNQHGISYANSEEELTRDECDGIGHPEPSGGITAGSQTRTRLK</sequence>
<dbReference type="AlphaFoldDB" id="A0A9W9E1G6"/>
<evidence type="ECO:0000313" key="2">
    <source>
        <dbReference type="EMBL" id="KAJ4494891.1"/>
    </source>
</evidence>
<protein>
    <submittedName>
        <fullName evidence="2">Uncharacterized protein</fullName>
    </submittedName>
</protein>
<reference evidence="2" key="1">
    <citation type="submission" date="2022-08" db="EMBL/GenBank/DDBJ databases">
        <authorList>
            <consortium name="DOE Joint Genome Institute"/>
            <person name="Min B."/>
            <person name="Riley R."/>
            <person name="Sierra-Patev S."/>
            <person name="Naranjo-Ortiz M."/>
            <person name="Looney B."/>
            <person name="Konkel Z."/>
            <person name="Slot J.C."/>
            <person name="Sakamoto Y."/>
            <person name="Steenwyk J.L."/>
            <person name="Rokas A."/>
            <person name="Carro J."/>
            <person name="Camarero S."/>
            <person name="Ferreira P."/>
            <person name="Molpeceres G."/>
            <person name="Ruiz-Duenas F.J."/>
            <person name="Serrano A."/>
            <person name="Henrissat B."/>
            <person name="Drula E."/>
            <person name="Hughes K.W."/>
            <person name="Mata J.L."/>
            <person name="Ishikawa N.K."/>
            <person name="Vargas-Isla R."/>
            <person name="Ushijima S."/>
            <person name="Smith C.A."/>
            <person name="Ahrendt S."/>
            <person name="Andreopoulos W."/>
            <person name="He G."/>
            <person name="Labutti K."/>
            <person name="Lipzen A."/>
            <person name="Ng V."/>
            <person name="Sandor L."/>
            <person name="Barry K."/>
            <person name="Martinez A.T."/>
            <person name="Xiao Y."/>
            <person name="Gibbons J.G."/>
            <person name="Terashima K."/>
            <person name="Hibbett D.S."/>
            <person name="Grigoriev I.V."/>
        </authorList>
    </citation>
    <scope>NUCLEOTIDE SEQUENCE</scope>
    <source>
        <strain evidence="2">Sp2 HRB7682 ss15</strain>
    </source>
</reference>
<dbReference type="Proteomes" id="UP001150238">
    <property type="component" value="Unassembled WGS sequence"/>
</dbReference>
<name>A0A9W9E1G6_9AGAR</name>
<feature type="compositionally biased region" description="Basic and acidic residues" evidence="1">
    <location>
        <begin position="101"/>
        <end position="116"/>
    </location>
</feature>